<dbReference type="Gene3D" id="3.90.550.10">
    <property type="entry name" value="Spore Coat Polysaccharide Biosynthesis Protein SpsA, Chain A"/>
    <property type="match status" value="1"/>
</dbReference>
<evidence type="ECO:0000313" key="2">
    <source>
        <dbReference type="EMBL" id="SMO87387.1"/>
    </source>
</evidence>
<organism evidence="2 3">
    <name type="scientific">Flavobacterium nitrogenifigens</name>
    <dbReference type="NCBI Taxonomy" id="1617283"/>
    <lineage>
        <taxon>Bacteria</taxon>
        <taxon>Pseudomonadati</taxon>
        <taxon>Bacteroidota</taxon>
        <taxon>Flavobacteriia</taxon>
        <taxon>Flavobacteriales</taxon>
        <taxon>Flavobacteriaceae</taxon>
        <taxon>Flavobacterium</taxon>
    </lineage>
</organism>
<dbReference type="InterPro" id="IPR001173">
    <property type="entry name" value="Glyco_trans_2-like"/>
</dbReference>
<dbReference type="Pfam" id="PF00535">
    <property type="entry name" value="Glycos_transf_2"/>
    <property type="match status" value="1"/>
</dbReference>
<keyword evidence="3" id="KW-1185">Reference proteome</keyword>
<keyword evidence="2" id="KW-0808">Transferase</keyword>
<proteinExistence type="predicted"/>
<dbReference type="PANTHER" id="PTHR22916">
    <property type="entry name" value="GLYCOSYLTRANSFERASE"/>
    <property type="match status" value="1"/>
</dbReference>
<dbReference type="OrthoDB" id="635429at2"/>
<feature type="domain" description="Glycosyltransferase 2-like" evidence="1">
    <location>
        <begin position="116"/>
        <end position="259"/>
    </location>
</feature>
<accession>A0A521EU08</accession>
<dbReference type="EMBL" id="FXTQ01000005">
    <property type="protein sequence ID" value="SMO87387.1"/>
    <property type="molecule type" value="Genomic_DNA"/>
</dbReference>
<dbReference type="RefSeq" id="WP_111377376.1">
    <property type="nucleotide sequence ID" value="NZ_CP043612.1"/>
</dbReference>
<dbReference type="Proteomes" id="UP000319267">
    <property type="component" value="Unassembled WGS sequence"/>
</dbReference>
<dbReference type="InterPro" id="IPR029044">
    <property type="entry name" value="Nucleotide-diphossugar_trans"/>
</dbReference>
<protein>
    <submittedName>
        <fullName evidence="2">Glycosyl transferase family 2</fullName>
    </submittedName>
</protein>
<dbReference type="PANTHER" id="PTHR22916:SF3">
    <property type="entry name" value="UDP-GLCNAC:BETAGAL BETA-1,3-N-ACETYLGLUCOSAMINYLTRANSFERASE-LIKE PROTEIN 1"/>
    <property type="match status" value="1"/>
</dbReference>
<evidence type="ECO:0000259" key="1">
    <source>
        <dbReference type="Pfam" id="PF00535"/>
    </source>
</evidence>
<sequence length="416" mass="48199">MKALESRRGLPRIIYIGDDEPDLKSKKIRSFESNDLDVMHLKDDSDINKCIISFNPDCIVTTVNSPECYLNLMSLPIDIRRRWVNLPDSKKEEIGEIAYNCAMNYILSFQTHDLISFFTPIYNTGEKLLRTYESVKNQTYINWEWVIVNDSNDNGKTLKIAEEIAANDVRVKVYDFKEKSRGLIGEVKYRAACMCNGDYLAELDHDDYLIPDCAFNMVEAFRKYPEVGFVYSDCAEIDENWNSLTYSGEFVFGYGKYENQLVMGKSMQVFISANINPKTIRHIVGVPNHIRVWRKSVYHQIGGHRRRLSIADDYELIVRTFLATKLLRVPKIGYLQFIYSNENAANTHDTAREDIQRRVRTIAAFYNQKIKERFEELGVKDWAYEENPANPLLTKSRFGIEEGAVNLIDGLRTEMS</sequence>
<reference evidence="2 3" key="1">
    <citation type="submission" date="2017-05" db="EMBL/GenBank/DDBJ databases">
        <authorList>
            <person name="Varghese N."/>
            <person name="Submissions S."/>
        </authorList>
    </citation>
    <scope>NUCLEOTIDE SEQUENCE [LARGE SCALE GENOMIC DNA]</scope>
    <source>
        <strain evidence="2 3">DSM 29982</strain>
    </source>
</reference>
<dbReference type="AlphaFoldDB" id="A0A521EU08"/>
<dbReference type="GO" id="GO:0016758">
    <property type="term" value="F:hexosyltransferase activity"/>
    <property type="evidence" value="ECO:0007669"/>
    <property type="project" value="UniProtKB-ARBA"/>
</dbReference>
<gene>
    <name evidence="2" type="ORF">SAMN06265220_10597</name>
</gene>
<name>A0A521EU08_9FLAO</name>
<dbReference type="SUPFAM" id="SSF53448">
    <property type="entry name" value="Nucleotide-diphospho-sugar transferases"/>
    <property type="match status" value="1"/>
</dbReference>
<evidence type="ECO:0000313" key="3">
    <source>
        <dbReference type="Proteomes" id="UP000319267"/>
    </source>
</evidence>